<dbReference type="PANTHER" id="PTHR47964:SF1">
    <property type="entry name" value="ATP-DEPENDENT DNA HELICASE HOMOLOG RECG, CHLOROPLASTIC"/>
    <property type="match status" value="1"/>
</dbReference>
<dbReference type="OrthoDB" id="416741at2759"/>
<dbReference type="Pfam" id="PF00271">
    <property type="entry name" value="Helicase_C"/>
    <property type="match status" value="1"/>
</dbReference>
<evidence type="ECO:0000256" key="2">
    <source>
        <dbReference type="ARBA" id="ARBA00022763"/>
    </source>
</evidence>
<dbReference type="InterPro" id="IPR001650">
    <property type="entry name" value="Helicase_C-like"/>
</dbReference>
<dbReference type="InterPro" id="IPR011545">
    <property type="entry name" value="DEAD/DEAH_box_helicase_dom"/>
</dbReference>
<keyword evidence="4" id="KW-0347">Helicase</keyword>
<dbReference type="InterPro" id="IPR003711">
    <property type="entry name" value="CarD-like/TRCF_RID"/>
</dbReference>
<evidence type="ECO:0000256" key="8">
    <source>
        <dbReference type="SAM" id="MobiDB-lite"/>
    </source>
</evidence>
<dbReference type="SMART" id="SM00487">
    <property type="entry name" value="DEXDc"/>
    <property type="match status" value="1"/>
</dbReference>
<reference evidence="11 12" key="1">
    <citation type="journal article" date="2010" name="Nature">
        <title>The Ectocarpus genome and the independent evolution of multicellularity in brown algae.</title>
        <authorList>
            <person name="Cock J.M."/>
            <person name="Sterck L."/>
            <person name="Rouze P."/>
            <person name="Scornet D."/>
            <person name="Allen A.E."/>
            <person name="Amoutzias G."/>
            <person name="Anthouard V."/>
            <person name="Artiguenave F."/>
            <person name="Aury J.M."/>
            <person name="Badger J.H."/>
            <person name="Beszteri B."/>
            <person name="Billiau K."/>
            <person name="Bonnet E."/>
            <person name="Bothwell J.H."/>
            <person name="Bowler C."/>
            <person name="Boyen C."/>
            <person name="Brownlee C."/>
            <person name="Carrano C.J."/>
            <person name="Charrier B."/>
            <person name="Cho G.Y."/>
            <person name="Coelho S.M."/>
            <person name="Collen J."/>
            <person name="Corre E."/>
            <person name="Da Silva C."/>
            <person name="Delage L."/>
            <person name="Delaroque N."/>
            <person name="Dittami S.M."/>
            <person name="Doulbeau S."/>
            <person name="Elias M."/>
            <person name="Farnham G."/>
            <person name="Gachon C.M."/>
            <person name="Gschloessl B."/>
            <person name="Heesch S."/>
            <person name="Jabbari K."/>
            <person name="Jubin C."/>
            <person name="Kawai H."/>
            <person name="Kimura K."/>
            <person name="Kloareg B."/>
            <person name="Kupper F.C."/>
            <person name="Lang D."/>
            <person name="Le Bail A."/>
            <person name="Leblanc C."/>
            <person name="Lerouge P."/>
            <person name="Lohr M."/>
            <person name="Lopez P.J."/>
            <person name="Martens C."/>
            <person name="Maumus F."/>
            <person name="Michel G."/>
            <person name="Miranda-Saavedra D."/>
            <person name="Morales J."/>
            <person name="Moreau H."/>
            <person name="Motomura T."/>
            <person name="Nagasato C."/>
            <person name="Napoli C.A."/>
            <person name="Nelson D.R."/>
            <person name="Nyvall-Collen P."/>
            <person name="Peters A.F."/>
            <person name="Pommier C."/>
            <person name="Potin P."/>
            <person name="Poulain J."/>
            <person name="Quesneville H."/>
            <person name="Read B."/>
            <person name="Rensing S.A."/>
            <person name="Ritter A."/>
            <person name="Rousvoal S."/>
            <person name="Samanta M."/>
            <person name="Samson G."/>
            <person name="Schroeder D.C."/>
            <person name="Segurens B."/>
            <person name="Strittmatter M."/>
            <person name="Tonon T."/>
            <person name="Tregear J.W."/>
            <person name="Valentin K."/>
            <person name="von Dassow P."/>
            <person name="Yamagishi T."/>
            <person name="Van de Peer Y."/>
            <person name="Wincker P."/>
        </authorList>
    </citation>
    <scope>NUCLEOTIDE SEQUENCE [LARGE SCALE GENOMIC DNA]</scope>
    <source>
        <strain evidence="12">Ec32 / CCAP1310/4</strain>
    </source>
</reference>
<keyword evidence="12" id="KW-1185">Reference proteome</keyword>
<feature type="compositionally biased region" description="Gly residues" evidence="8">
    <location>
        <begin position="651"/>
        <end position="674"/>
    </location>
</feature>
<evidence type="ECO:0000256" key="3">
    <source>
        <dbReference type="ARBA" id="ARBA00022801"/>
    </source>
</evidence>
<evidence type="ECO:0000313" key="12">
    <source>
        <dbReference type="Proteomes" id="UP000002630"/>
    </source>
</evidence>
<dbReference type="InterPro" id="IPR037235">
    <property type="entry name" value="TRCF-like_C_D7"/>
</dbReference>
<dbReference type="InterPro" id="IPR047112">
    <property type="entry name" value="RecG/Mfd"/>
</dbReference>
<dbReference type="GO" id="GO:0006281">
    <property type="term" value="P:DNA repair"/>
    <property type="evidence" value="ECO:0007669"/>
    <property type="project" value="UniProtKB-KW"/>
</dbReference>
<protein>
    <recommendedName>
        <fullName evidence="13">Transcription-repair coupling factor</fullName>
    </recommendedName>
</protein>
<keyword evidence="5" id="KW-0067">ATP-binding</keyword>
<dbReference type="GO" id="GO:0016787">
    <property type="term" value="F:hydrolase activity"/>
    <property type="evidence" value="ECO:0007669"/>
    <property type="project" value="UniProtKB-KW"/>
</dbReference>
<evidence type="ECO:0008006" key="13">
    <source>
        <dbReference type="Google" id="ProtNLM"/>
    </source>
</evidence>
<dbReference type="CDD" id="cd17991">
    <property type="entry name" value="DEXHc_TRCF"/>
    <property type="match status" value="1"/>
</dbReference>
<dbReference type="InParanoid" id="D8LDP5"/>
<dbReference type="PROSITE" id="PS51194">
    <property type="entry name" value="HELICASE_CTER"/>
    <property type="match status" value="1"/>
</dbReference>
<dbReference type="Gene3D" id="3.90.1150.50">
    <property type="entry name" value="Transcription-repair-coupling factor, D7 domain"/>
    <property type="match status" value="1"/>
</dbReference>
<keyword evidence="3" id="KW-0378">Hydrolase</keyword>
<gene>
    <name evidence="11" type="ORF">Esi_0121_0044</name>
</gene>
<dbReference type="GO" id="GO:0005524">
    <property type="term" value="F:ATP binding"/>
    <property type="evidence" value="ECO:0007669"/>
    <property type="project" value="UniProtKB-KW"/>
</dbReference>
<dbReference type="SUPFAM" id="SSF143517">
    <property type="entry name" value="TRCF domain-like"/>
    <property type="match status" value="1"/>
</dbReference>
<dbReference type="Pfam" id="PF00270">
    <property type="entry name" value="DEAD"/>
    <property type="match status" value="1"/>
</dbReference>
<evidence type="ECO:0000259" key="9">
    <source>
        <dbReference type="PROSITE" id="PS51192"/>
    </source>
</evidence>
<dbReference type="SMART" id="SM01058">
    <property type="entry name" value="CarD_TRCF"/>
    <property type="match status" value="1"/>
</dbReference>
<keyword evidence="2" id="KW-0227">DNA damage</keyword>
<feature type="compositionally biased region" description="Basic and acidic residues" evidence="8">
    <location>
        <begin position="636"/>
        <end position="646"/>
    </location>
</feature>
<dbReference type="GO" id="GO:0003677">
    <property type="term" value="F:DNA binding"/>
    <property type="evidence" value="ECO:0007669"/>
    <property type="project" value="UniProtKB-KW"/>
</dbReference>
<dbReference type="STRING" id="2880.D8LDP5"/>
<feature type="domain" description="Helicase ATP-binding" evidence="9">
    <location>
        <begin position="132"/>
        <end position="291"/>
    </location>
</feature>
<dbReference type="PROSITE" id="PS51192">
    <property type="entry name" value="HELICASE_ATP_BIND_1"/>
    <property type="match status" value="1"/>
</dbReference>
<evidence type="ECO:0000313" key="11">
    <source>
        <dbReference type="EMBL" id="CBN78452.1"/>
    </source>
</evidence>
<dbReference type="Gene3D" id="2.40.10.170">
    <property type="match status" value="1"/>
</dbReference>
<evidence type="ECO:0000256" key="6">
    <source>
        <dbReference type="ARBA" id="ARBA00023125"/>
    </source>
</evidence>
<feature type="region of interest" description="Disordered" evidence="8">
    <location>
        <begin position="636"/>
        <end position="688"/>
    </location>
</feature>
<evidence type="ECO:0000259" key="10">
    <source>
        <dbReference type="PROSITE" id="PS51194"/>
    </source>
</evidence>
<sequence>MVHEDLGFCRYLAPEFTPDANPEEILLEFSDMNLPIAKDQSYLLTRYRAADAARVPLSVVSDQNSWLRHKLKVQERVTKQAVNVMDLYAKRARVERDPCKPDGPEMDEFCKGFDHQPTKDQLRCLTEIENDMIWRKIPMDRLLCGDVGFGKTEVALRAMFRMVRHNKQVALLAPTTILAAQHYRTLLKRMPADVNVALLRGGNSMGSRGIKEAIRNETVRVVVGTHSLLSRKVEFPNLGLLVIDEEQKFGVNQKEKLKVLTTGVDVLTLTATPIPRTLHMSLTGIRDLSTIFSPPANRQNVTTYIMKGTDEIVQRALTREMSRGGQVFYVVPRINQIEDAWLQISRCVPNARVAVGHSKIKNLEDVVLQFTLGRGDILLATSIIENGIDMPNVNSIVVQDSHMFGLSQLYQMRGRVGRSDVAAYTYLLYPPGHQLSNEAKRRLKAMRELSHLGSGFELANRDLEIRGAGNIFGTDQSGDLKDIGYELYMNMLEKAIVSVRGTDIQPVLRCEVDMGFGAELKGSVPADYMTCDDEERERQIDRLRVCNSFRELVRIAKEWVNSYSEMPVAVRRLFKHTHLNTACRLLGISSLSLEFLPERDASLGEADAAGEGGGDAVNGGVGWTGAGARKPMVEDLEAARESHAAQDRAAGVGGDSAAAGGGGSAAATSEGGGVATVNGRPSGGGTPKQVVAVDAAAAAATAPAPAPGGVKSGEPVKLVPFAVMRGPEVEQERWEILFRQGPLEYSQLQRISFRGDVGGVALRGVAGEEEAWLKGDREEWLDHLLSVLLPLVEYVETKQSLQMKSTRAPPPKFVA</sequence>
<dbReference type="PANTHER" id="PTHR47964">
    <property type="entry name" value="ATP-DEPENDENT DNA HELICASE HOMOLOG RECG, CHLOROPLASTIC"/>
    <property type="match status" value="1"/>
</dbReference>
<dbReference type="Proteomes" id="UP000002630">
    <property type="component" value="Linkage Group LG33"/>
</dbReference>
<keyword evidence="7" id="KW-0234">DNA repair</keyword>
<evidence type="ECO:0000256" key="1">
    <source>
        <dbReference type="ARBA" id="ARBA00022741"/>
    </source>
</evidence>
<organism evidence="11 12">
    <name type="scientific">Ectocarpus siliculosus</name>
    <name type="common">Brown alga</name>
    <name type="synonym">Conferva siliculosa</name>
    <dbReference type="NCBI Taxonomy" id="2880"/>
    <lineage>
        <taxon>Eukaryota</taxon>
        <taxon>Sar</taxon>
        <taxon>Stramenopiles</taxon>
        <taxon>Ochrophyta</taxon>
        <taxon>PX clade</taxon>
        <taxon>Phaeophyceae</taxon>
        <taxon>Ectocarpales</taxon>
        <taxon>Ectocarpaceae</taxon>
        <taxon>Ectocarpus</taxon>
    </lineage>
</organism>
<dbReference type="AlphaFoldDB" id="D8LDP5"/>
<accession>D8LDP5</accession>
<dbReference type="EMBL" id="FN649758">
    <property type="protein sequence ID" value="CBN78452.1"/>
    <property type="molecule type" value="Genomic_DNA"/>
</dbReference>
<dbReference type="SMART" id="SM00490">
    <property type="entry name" value="HELICc"/>
    <property type="match status" value="1"/>
</dbReference>
<dbReference type="EMBL" id="FN647885">
    <property type="protein sequence ID" value="CBN78452.1"/>
    <property type="molecule type" value="Genomic_DNA"/>
</dbReference>
<dbReference type="OMA" id="NIQAYCY"/>
<keyword evidence="1" id="KW-0547">Nucleotide-binding</keyword>
<dbReference type="InterPro" id="IPR014001">
    <property type="entry name" value="Helicase_ATP-bd"/>
</dbReference>
<dbReference type="GO" id="GO:0003678">
    <property type="term" value="F:DNA helicase activity"/>
    <property type="evidence" value="ECO:0007669"/>
    <property type="project" value="TreeGrafter"/>
</dbReference>
<feature type="domain" description="Helicase C-terminal" evidence="10">
    <location>
        <begin position="300"/>
        <end position="464"/>
    </location>
</feature>
<evidence type="ECO:0000256" key="5">
    <source>
        <dbReference type="ARBA" id="ARBA00022840"/>
    </source>
</evidence>
<dbReference type="eggNOG" id="KOG0344">
    <property type="taxonomic scope" value="Eukaryota"/>
</dbReference>
<dbReference type="Gene3D" id="3.40.50.300">
    <property type="entry name" value="P-loop containing nucleotide triphosphate hydrolases"/>
    <property type="match status" value="2"/>
</dbReference>
<name>D8LDP5_ECTSI</name>
<dbReference type="SUPFAM" id="SSF52540">
    <property type="entry name" value="P-loop containing nucleoside triphosphate hydrolases"/>
    <property type="match status" value="2"/>
</dbReference>
<evidence type="ECO:0000256" key="4">
    <source>
        <dbReference type="ARBA" id="ARBA00022806"/>
    </source>
</evidence>
<dbReference type="InterPro" id="IPR027417">
    <property type="entry name" value="P-loop_NTPase"/>
</dbReference>
<evidence type="ECO:0000256" key="7">
    <source>
        <dbReference type="ARBA" id="ARBA00023204"/>
    </source>
</evidence>
<proteinExistence type="predicted"/>
<keyword evidence="6" id="KW-0238">DNA-binding</keyword>